<evidence type="ECO:0000256" key="2">
    <source>
        <dbReference type="ARBA" id="ARBA00022690"/>
    </source>
</evidence>
<reference evidence="12" key="2">
    <citation type="submission" date="2025-08" db="UniProtKB">
        <authorList>
            <consortium name="RefSeq"/>
        </authorList>
    </citation>
    <scope>IDENTIFICATION</scope>
</reference>
<feature type="transmembrane region" description="Helical" evidence="8">
    <location>
        <begin position="299"/>
        <end position="322"/>
    </location>
</feature>
<organism evidence="11 12">
    <name type="scientific">Microcaecilia unicolor</name>
    <dbReference type="NCBI Taxonomy" id="1415580"/>
    <lineage>
        <taxon>Eukaryota</taxon>
        <taxon>Metazoa</taxon>
        <taxon>Chordata</taxon>
        <taxon>Craniata</taxon>
        <taxon>Vertebrata</taxon>
        <taxon>Euteleostomi</taxon>
        <taxon>Amphibia</taxon>
        <taxon>Gymnophiona</taxon>
        <taxon>Siphonopidae</taxon>
        <taxon>Microcaecilia</taxon>
    </lineage>
</organism>
<dbReference type="Pfam" id="PF07502">
    <property type="entry name" value="MANEC"/>
    <property type="match status" value="1"/>
</dbReference>
<dbReference type="InterPro" id="IPR002223">
    <property type="entry name" value="Kunitz_BPTI"/>
</dbReference>
<evidence type="ECO:0000256" key="4">
    <source>
        <dbReference type="ARBA" id="ARBA00022900"/>
    </source>
</evidence>
<dbReference type="PROSITE" id="PS50279">
    <property type="entry name" value="BPTI_KUNITZ_2"/>
    <property type="match status" value="2"/>
</dbReference>
<dbReference type="SMART" id="SM00131">
    <property type="entry name" value="KU"/>
    <property type="match status" value="2"/>
</dbReference>
<dbReference type="GO" id="GO:0016020">
    <property type="term" value="C:membrane"/>
    <property type="evidence" value="ECO:0007669"/>
    <property type="project" value="UniProtKB-SubCell"/>
</dbReference>
<dbReference type="OrthoDB" id="196393at2759"/>
<evidence type="ECO:0000256" key="5">
    <source>
        <dbReference type="ARBA" id="ARBA00023136"/>
    </source>
</evidence>
<dbReference type="GO" id="GO:0004867">
    <property type="term" value="F:serine-type endopeptidase inhibitor activity"/>
    <property type="evidence" value="ECO:0007669"/>
    <property type="project" value="UniProtKB-KW"/>
</dbReference>
<dbReference type="AlphaFoldDB" id="A0A6P7Z1A7"/>
<dbReference type="InterPro" id="IPR013980">
    <property type="entry name" value="MANSC_dom"/>
</dbReference>
<keyword evidence="8" id="KW-1133">Transmembrane helix</keyword>
<dbReference type="PANTHER" id="PTHR47247:SF1">
    <property type="entry name" value="KUNITZ-TYPE PROTEASE INHIBITOR 2"/>
    <property type="match status" value="1"/>
</dbReference>
<reference evidence="11" key="1">
    <citation type="submission" date="2024-06" db="UniProtKB">
        <authorList>
            <consortium name="RefSeq"/>
        </authorList>
    </citation>
    <scope>NUCLEOTIDE SEQUENCE [LARGE SCALE GENOMIC DNA]</scope>
</reference>
<evidence type="ECO:0000256" key="9">
    <source>
        <dbReference type="SAM" id="SignalP"/>
    </source>
</evidence>
<keyword evidence="6" id="KW-1015">Disulfide bond</keyword>
<keyword evidence="3 9" id="KW-0732">Signal</keyword>
<dbReference type="FunFam" id="4.10.410.10:FF:000004">
    <property type="entry name" value="Tissue factor pathway inhibitor"/>
    <property type="match status" value="1"/>
</dbReference>
<comment type="subcellular location">
    <subcellularLocation>
        <location evidence="1">Membrane</location>
    </subcellularLocation>
</comment>
<gene>
    <name evidence="12" type="primary">SPINT2</name>
</gene>
<evidence type="ECO:0000256" key="1">
    <source>
        <dbReference type="ARBA" id="ARBA00004370"/>
    </source>
</evidence>
<dbReference type="Proteomes" id="UP000515156">
    <property type="component" value="Chromosome 11"/>
</dbReference>
<dbReference type="Pfam" id="PF00014">
    <property type="entry name" value="Kunitz_BPTI"/>
    <property type="match status" value="2"/>
</dbReference>
<evidence type="ECO:0000256" key="6">
    <source>
        <dbReference type="ARBA" id="ARBA00023157"/>
    </source>
</evidence>
<dbReference type="RefSeq" id="XP_030073147.1">
    <property type="nucleotide sequence ID" value="XM_030217287.1"/>
</dbReference>
<feature type="chain" id="PRO_5028251563" evidence="9">
    <location>
        <begin position="23"/>
        <end position="354"/>
    </location>
</feature>
<dbReference type="CTD" id="10653"/>
<name>A0A6P7Z1A7_9AMPH</name>
<dbReference type="Gene3D" id="4.10.410.10">
    <property type="entry name" value="Pancreatic trypsin inhibitor Kunitz domain"/>
    <property type="match status" value="2"/>
</dbReference>
<protein>
    <submittedName>
        <fullName evidence="12">Kunitz-type protease inhibitor 2 isoform X1</fullName>
    </submittedName>
</protein>
<dbReference type="FunCoup" id="A0A6P7Z1A7">
    <property type="interactions" value="304"/>
</dbReference>
<evidence type="ECO:0000313" key="12">
    <source>
        <dbReference type="RefSeq" id="XP_030073147.1"/>
    </source>
</evidence>
<feature type="domain" description="BPTI/Kunitz inhibitor" evidence="10">
    <location>
        <begin position="154"/>
        <end position="204"/>
    </location>
</feature>
<dbReference type="CDD" id="cd22622">
    <property type="entry name" value="Kunitz_HAI2_2-like"/>
    <property type="match status" value="1"/>
</dbReference>
<dbReference type="InterPro" id="IPR011106">
    <property type="entry name" value="MANSC_N"/>
</dbReference>
<sequence>MAIQVLFLGSLVFFLFSPGGQESVLSQAENVLPCSSDDGQSLRTQKGLGLEGPVSSLHGEAEVLQQLEEPSGCAEACCASSRCNLAVVQGGRCYLIDCIFQDKNVCRLVPQDGAIAYQKGDAAEQTITEGDEDSNEIVSSSKRLAEASSIPEHCTLKPKTGPCRAAFPRWYYDMEKKICSRFTYGGCMGNENNYESEKACMDKCSTVVSEPEKTKSDKGINFQEYCAPPSDTGPCRAAFPRWYYNISTRTCTMFIYGGCKGNKNNHQSEEVCKERCVAHSDAKEGYDPLHTTTHHSTTAVALAVLLAVMAAILLGAMVVVFVKVTRRNHQESSLATIWSPIDDKECLMKNAYTL</sequence>
<dbReference type="PANTHER" id="PTHR47247">
    <property type="entry name" value="KUNITZ-TYPE PROTEASE INHIBITOR 2"/>
    <property type="match status" value="1"/>
</dbReference>
<evidence type="ECO:0000256" key="3">
    <source>
        <dbReference type="ARBA" id="ARBA00022729"/>
    </source>
</evidence>
<evidence type="ECO:0000256" key="7">
    <source>
        <dbReference type="ARBA" id="ARBA00023180"/>
    </source>
</evidence>
<feature type="domain" description="BPTI/Kunitz inhibitor" evidence="10">
    <location>
        <begin position="226"/>
        <end position="276"/>
    </location>
</feature>
<keyword evidence="2 12" id="KW-0646">Protease inhibitor</keyword>
<dbReference type="KEGG" id="muo:115479411"/>
<dbReference type="SMART" id="SM00765">
    <property type="entry name" value="MANEC"/>
    <property type="match status" value="1"/>
</dbReference>
<dbReference type="InParanoid" id="A0A6P7Z1A7"/>
<keyword evidence="5 8" id="KW-0472">Membrane</keyword>
<dbReference type="GeneID" id="115479411"/>
<evidence type="ECO:0000259" key="10">
    <source>
        <dbReference type="PROSITE" id="PS50279"/>
    </source>
</evidence>
<proteinExistence type="predicted"/>
<evidence type="ECO:0000313" key="11">
    <source>
        <dbReference type="Proteomes" id="UP000515156"/>
    </source>
</evidence>
<accession>A0A6P7Z1A7</accession>
<feature type="signal peptide" evidence="9">
    <location>
        <begin position="1"/>
        <end position="22"/>
    </location>
</feature>
<evidence type="ECO:0000256" key="8">
    <source>
        <dbReference type="SAM" id="Phobius"/>
    </source>
</evidence>
<dbReference type="PRINTS" id="PR00759">
    <property type="entry name" value="BASICPTASE"/>
</dbReference>
<keyword evidence="4" id="KW-0722">Serine protease inhibitor</keyword>
<keyword evidence="7" id="KW-0325">Glycoprotein</keyword>
<keyword evidence="11" id="KW-1185">Reference proteome</keyword>
<keyword evidence="8" id="KW-0812">Transmembrane</keyword>
<dbReference type="InterPro" id="IPR036880">
    <property type="entry name" value="Kunitz_BPTI_sf"/>
</dbReference>
<dbReference type="SUPFAM" id="SSF57362">
    <property type="entry name" value="BPTI-like"/>
    <property type="match status" value="2"/>
</dbReference>
<dbReference type="FunFam" id="4.10.410.10:FF:000006">
    <property type="entry name" value="Serine peptidase inhibitor, Kunitz type 1"/>
    <property type="match status" value="1"/>
</dbReference>